<dbReference type="Gene3D" id="3.40.50.720">
    <property type="entry name" value="NAD(P)-binding Rossmann-like Domain"/>
    <property type="match status" value="1"/>
</dbReference>
<proteinExistence type="predicted"/>
<dbReference type="OrthoDB" id="5786478at2"/>
<reference evidence="3" key="1">
    <citation type="submission" date="2016-03" db="EMBL/GenBank/DDBJ databases">
        <title>Complete genome sequence of Solimmundus cernigliae, representing a novel lineage of polycyclic aromatic hydrocarbon degraders within the Gammaproteobacteria.</title>
        <authorList>
            <person name="Singleton D.R."/>
            <person name="Dickey A.N."/>
            <person name="Scholl E.H."/>
            <person name="Wright F.A."/>
            <person name="Aitken M.D."/>
        </authorList>
    </citation>
    <scope>NUCLEOTIDE SEQUENCE [LARGE SCALE GENOMIC DNA]</scope>
    <source>
        <strain evidence="3">TR3.2</strain>
    </source>
</reference>
<dbReference type="InterPro" id="IPR036291">
    <property type="entry name" value="NAD(P)-bd_dom_sf"/>
</dbReference>
<sequence length="272" mass="28908">MQGKVCVVTGANSGIGKATAQGLAAAGATVLMVCRDRARGAAAEQDIQAATGNAAVELWQADLASLADIRRLAGELLVAHPVIHVLINNAGVMVEKRQMSADGFELQFAVNHLAPFLLTRLLEPALAAGAPARVVNVSSRVHSMGHIDFDDLQSTRKYKMFAAYGRSKLACVMATYDLAERWQALGITVNCLHPGVIDTNLGGMPGFIKKLLPKADKGARTSLYLATAPEVADVTGQYFSGCKPAKSSAESHDRAVRARLWQETERMVGLVA</sequence>
<accession>A0A1B1YXZ2</accession>
<dbReference type="KEGG" id="gbi:PG2T_12120"/>
<dbReference type="InParanoid" id="A0A1B1YXZ2"/>
<dbReference type="CDD" id="cd05327">
    <property type="entry name" value="retinol-DH_like_SDR_c_like"/>
    <property type="match status" value="1"/>
</dbReference>
<keyword evidence="3" id="KW-1185">Reference proteome</keyword>
<dbReference type="SUPFAM" id="SSF51735">
    <property type="entry name" value="NAD(P)-binding Rossmann-fold domains"/>
    <property type="match status" value="1"/>
</dbReference>
<dbReference type="AlphaFoldDB" id="A0A1B1YXZ2"/>
<dbReference type="STRING" id="1810504.PG2T_12120"/>
<gene>
    <name evidence="2" type="ORF">PG2T_12120</name>
</gene>
<name>A0A1B1YXZ2_9GAMM</name>
<keyword evidence="1" id="KW-0560">Oxidoreductase</keyword>
<protein>
    <recommendedName>
        <fullName evidence="4">Short-chain dehydrogenase</fullName>
    </recommendedName>
</protein>
<evidence type="ECO:0008006" key="4">
    <source>
        <dbReference type="Google" id="ProtNLM"/>
    </source>
</evidence>
<organism evidence="2 3">
    <name type="scientific">Immundisolibacter cernigliae</name>
    <dbReference type="NCBI Taxonomy" id="1810504"/>
    <lineage>
        <taxon>Bacteria</taxon>
        <taxon>Pseudomonadati</taxon>
        <taxon>Pseudomonadota</taxon>
        <taxon>Gammaproteobacteria</taxon>
        <taxon>Immundisolibacterales</taxon>
        <taxon>Immundisolibacteraceae</taxon>
        <taxon>Immundisolibacter</taxon>
    </lineage>
</organism>
<evidence type="ECO:0000313" key="3">
    <source>
        <dbReference type="Proteomes" id="UP000092952"/>
    </source>
</evidence>
<evidence type="ECO:0000256" key="1">
    <source>
        <dbReference type="ARBA" id="ARBA00023002"/>
    </source>
</evidence>
<dbReference type="Proteomes" id="UP000092952">
    <property type="component" value="Chromosome"/>
</dbReference>
<dbReference type="Pfam" id="PF00106">
    <property type="entry name" value="adh_short"/>
    <property type="match status" value="1"/>
</dbReference>
<dbReference type="GO" id="GO:0016491">
    <property type="term" value="F:oxidoreductase activity"/>
    <property type="evidence" value="ECO:0007669"/>
    <property type="project" value="UniProtKB-KW"/>
</dbReference>
<dbReference type="InterPro" id="IPR002347">
    <property type="entry name" value="SDR_fam"/>
</dbReference>
<dbReference type="PRINTS" id="PR00081">
    <property type="entry name" value="GDHRDH"/>
</dbReference>
<evidence type="ECO:0000313" key="2">
    <source>
        <dbReference type="EMBL" id="ANX05628.1"/>
    </source>
</evidence>
<dbReference type="PANTHER" id="PTHR43157:SF31">
    <property type="entry name" value="PHOSPHATIDYLINOSITOL-GLYCAN BIOSYNTHESIS CLASS F PROTEIN"/>
    <property type="match status" value="1"/>
</dbReference>
<dbReference type="EMBL" id="CP014671">
    <property type="protein sequence ID" value="ANX05628.1"/>
    <property type="molecule type" value="Genomic_DNA"/>
</dbReference>
<dbReference type="PANTHER" id="PTHR43157">
    <property type="entry name" value="PHOSPHATIDYLINOSITOL-GLYCAN BIOSYNTHESIS CLASS F PROTEIN-RELATED"/>
    <property type="match status" value="1"/>
</dbReference>